<comment type="caution">
    <text evidence="3">The sequence shown here is derived from an EMBL/GenBank/DDBJ whole genome shotgun (WGS) entry which is preliminary data.</text>
</comment>
<dbReference type="EMBL" id="AJAS01000013">
    <property type="protein sequence ID" value="EOI01909.1"/>
    <property type="molecule type" value="Genomic_DNA"/>
</dbReference>
<dbReference type="PROSITE" id="PS00175">
    <property type="entry name" value="PG_MUTASE"/>
    <property type="match status" value="1"/>
</dbReference>
<name>R2TA43_9ENTE</name>
<dbReference type="EMBL" id="ASWB01000001">
    <property type="protein sequence ID" value="EOT73556.1"/>
    <property type="molecule type" value="Genomic_DNA"/>
</dbReference>
<dbReference type="HOGENOM" id="CLU_033323_8_4_9"/>
<dbReference type="InterPro" id="IPR029033">
    <property type="entry name" value="His_PPase_superfam"/>
</dbReference>
<evidence type="ECO:0000313" key="4">
    <source>
        <dbReference type="EMBL" id="EOT73556.1"/>
    </source>
</evidence>
<evidence type="ECO:0000256" key="2">
    <source>
        <dbReference type="PIRSR" id="PIRSR613078-2"/>
    </source>
</evidence>
<dbReference type="CDD" id="cd07067">
    <property type="entry name" value="HP_PGM_like"/>
    <property type="match status" value="1"/>
</dbReference>
<dbReference type="PANTHER" id="PTHR48100">
    <property type="entry name" value="BROAD-SPECIFICITY PHOSPHATASE YOR283W-RELATED"/>
    <property type="match status" value="1"/>
</dbReference>
<dbReference type="SUPFAM" id="SSF53254">
    <property type="entry name" value="Phosphoglycerate mutase-like"/>
    <property type="match status" value="1"/>
</dbReference>
<feature type="active site" description="Tele-phosphohistidine intermediate" evidence="1">
    <location>
        <position position="7"/>
    </location>
</feature>
<protein>
    <recommendedName>
        <fullName evidence="7">Alpha-ribazole phosphatase</fullName>
    </recommendedName>
</protein>
<evidence type="ECO:0000256" key="1">
    <source>
        <dbReference type="PIRSR" id="PIRSR613078-1"/>
    </source>
</evidence>
<dbReference type="Proteomes" id="UP000013781">
    <property type="component" value="Unassembled WGS sequence"/>
</dbReference>
<evidence type="ECO:0000313" key="3">
    <source>
        <dbReference type="EMBL" id="EOI01909.1"/>
    </source>
</evidence>
<dbReference type="InterPro" id="IPR013078">
    <property type="entry name" value="His_Pase_superF_clade-1"/>
</dbReference>
<evidence type="ECO:0000313" key="6">
    <source>
        <dbReference type="Proteomes" id="UP000014157"/>
    </source>
</evidence>
<organism evidence="3 5">
    <name type="scientific">Enterococcus moraviensis ATCC BAA-383</name>
    <dbReference type="NCBI Taxonomy" id="1158609"/>
    <lineage>
        <taxon>Bacteria</taxon>
        <taxon>Bacillati</taxon>
        <taxon>Bacillota</taxon>
        <taxon>Bacilli</taxon>
        <taxon>Lactobacillales</taxon>
        <taxon>Enterococcaceae</taxon>
        <taxon>Enterococcus</taxon>
    </lineage>
</organism>
<proteinExistence type="predicted"/>
<keyword evidence="6" id="KW-1185">Reference proteome</keyword>
<evidence type="ECO:0008006" key="7">
    <source>
        <dbReference type="Google" id="ProtNLM"/>
    </source>
</evidence>
<dbReference type="Gene3D" id="3.40.50.1240">
    <property type="entry name" value="Phosphoglycerate mutase-like"/>
    <property type="match status" value="1"/>
</dbReference>
<evidence type="ECO:0000313" key="5">
    <source>
        <dbReference type="Proteomes" id="UP000013781"/>
    </source>
</evidence>
<reference evidence="4 6" key="2">
    <citation type="submission" date="2013-03" db="EMBL/GenBank/DDBJ databases">
        <title>The Genome Sequence of Enterococcus moraviensis BAA-383 (PacBio/Illumina hybrid assembly).</title>
        <authorList>
            <consortium name="The Broad Institute Genomics Platform"/>
            <consortium name="The Broad Institute Genome Sequencing Center for Infectious Disease"/>
            <person name="Earl A."/>
            <person name="Russ C."/>
            <person name="Gilmore M."/>
            <person name="Surin D."/>
            <person name="Walker B."/>
            <person name="Young S."/>
            <person name="Zeng Q."/>
            <person name="Gargeya S."/>
            <person name="Fitzgerald M."/>
            <person name="Haas B."/>
            <person name="Abouelleil A."/>
            <person name="Allen A.W."/>
            <person name="Alvarado L."/>
            <person name="Arachchi H.M."/>
            <person name="Berlin A.M."/>
            <person name="Chapman S.B."/>
            <person name="Gainer-Dewar J."/>
            <person name="Goldberg J."/>
            <person name="Griggs A."/>
            <person name="Gujja S."/>
            <person name="Hansen M."/>
            <person name="Howarth C."/>
            <person name="Imamovic A."/>
            <person name="Ireland A."/>
            <person name="Larimer J."/>
            <person name="McCowan C."/>
            <person name="Murphy C."/>
            <person name="Pearson M."/>
            <person name="Poon T.W."/>
            <person name="Priest M."/>
            <person name="Roberts A."/>
            <person name="Saif S."/>
            <person name="Shea T."/>
            <person name="Sisk P."/>
            <person name="Sykes S."/>
            <person name="Wortman J."/>
            <person name="Nusbaum C."/>
            <person name="Birren B."/>
        </authorList>
    </citation>
    <scope>NUCLEOTIDE SEQUENCE [LARGE SCALE GENOMIC DNA]</scope>
    <source>
        <strain evidence="4 6">ATCC BAA-383</strain>
    </source>
</reference>
<dbReference type="Proteomes" id="UP000014157">
    <property type="component" value="Unassembled WGS sequence"/>
</dbReference>
<dbReference type="eggNOG" id="COG0406">
    <property type="taxonomic scope" value="Bacteria"/>
</dbReference>
<dbReference type="PIRSF" id="PIRSF000709">
    <property type="entry name" value="6PFK_2-Ptase"/>
    <property type="match status" value="1"/>
</dbReference>
<dbReference type="Pfam" id="PF00300">
    <property type="entry name" value="His_Phos_1"/>
    <property type="match status" value="1"/>
</dbReference>
<dbReference type="InterPro" id="IPR001345">
    <property type="entry name" value="PG/BPGM_mutase_AS"/>
</dbReference>
<feature type="binding site" evidence="2">
    <location>
        <position position="56"/>
    </location>
    <ligand>
        <name>substrate</name>
    </ligand>
</feature>
<dbReference type="STRING" id="155617.RV09_GL000515"/>
<gene>
    <name evidence="4" type="ORF">I586_00550</name>
    <name evidence="3" type="ORF">UAY_01317</name>
</gene>
<dbReference type="RefSeq" id="WP_010764705.1">
    <property type="nucleotide sequence ID" value="NZ_ASWB01000001.1"/>
</dbReference>
<accession>R2TA43</accession>
<dbReference type="PATRIC" id="fig|1158609.3.peg.1277"/>
<dbReference type="InterPro" id="IPR050275">
    <property type="entry name" value="PGM_Phosphatase"/>
</dbReference>
<reference evidence="3 5" key="1">
    <citation type="submission" date="2013-02" db="EMBL/GenBank/DDBJ databases">
        <title>The Genome Sequence of Enterococcus moraviensis BAA-383.</title>
        <authorList>
            <consortium name="The Broad Institute Genome Sequencing Platform"/>
            <consortium name="The Broad Institute Genome Sequencing Center for Infectious Disease"/>
            <person name="Earl A.M."/>
            <person name="Gilmore M.S."/>
            <person name="Lebreton F."/>
            <person name="Walker B."/>
            <person name="Young S.K."/>
            <person name="Zeng Q."/>
            <person name="Gargeya S."/>
            <person name="Fitzgerald M."/>
            <person name="Haas B."/>
            <person name="Abouelleil A."/>
            <person name="Alvarado L."/>
            <person name="Arachchi H.M."/>
            <person name="Berlin A.M."/>
            <person name="Chapman S.B."/>
            <person name="Dewar J."/>
            <person name="Goldberg J."/>
            <person name="Griggs A."/>
            <person name="Gujja S."/>
            <person name="Hansen M."/>
            <person name="Howarth C."/>
            <person name="Imamovic A."/>
            <person name="Larimer J."/>
            <person name="McCowan C."/>
            <person name="Murphy C."/>
            <person name="Neiman D."/>
            <person name="Pearson M."/>
            <person name="Priest M."/>
            <person name="Roberts A."/>
            <person name="Saif S."/>
            <person name="Shea T."/>
            <person name="Sisk P."/>
            <person name="Sykes S."/>
            <person name="Wortman J."/>
            <person name="Nusbaum C."/>
            <person name="Birren B."/>
        </authorList>
    </citation>
    <scope>NUCLEOTIDE SEQUENCE [LARGE SCALE GENOMIC DNA]</scope>
    <source>
        <strain evidence="3 5">ATCC BAA-383</strain>
    </source>
</reference>
<dbReference type="OrthoDB" id="9783269at2"/>
<dbReference type="AlphaFoldDB" id="R2TA43"/>
<dbReference type="GO" id="GO:0016791">
    <property type="term" value="F:phosphatase activity"/>
    <property type="evidence" value="ECO:0007669"/>
    <property type="project" value="TreeGrafter"/>
</dbReference>
<dbReference type="SMART" id="SM00855">
    <property type="entry name" value="PGAM"/>
    <property type="match status" value="1"/>
</dbReference>
<sequence>MIYLVRHGETELNKERKFYGSLDVSLNQTGRQQSSVLAEKLCPIQFAQLYTSGLKRAQETAAIIKPNEEYKILPEFNEKSFGLWEGLSADQINYNYPKEWSAWLDEPFLKTPPKAEEFACFKQRVITGIKQIEGNLIHNQDQPILIVAHLGVLRVIDQYFTSVYSNFWSIDYQQSCYTCYRFKENRYQLEGRNQ</sequence>
<feature type="active site" description="Proton donor/acceptor" evidence="1">
    <location>
        <position position="78"/>
    </location>
</feature>
<feature type="binding site" evidence="2">
    <location>
        <begin position="6"/>
        <end position="13"/>
    </location>
    <ligand>
        <name>substrate</name>
    </ligand>
</feature>